<feature type="non-terminal residue" evidence="3">
    <location>
        <position position="161"/>
    </location>
</feature>
<protein>
    <submittedName>
        <fullName evidence="3">Cytochrome oxidase complex assembly protein 1-domain-containing protein</fullName>
    </submittedName>
</protein>
<evidence type="ECO:0000313" key="4">
    <source>
        <dbReference type="Proteomes" id="UP001215280"/>
    </source>
</evidence>
<dbReference type="AlphaFoldDB" id="A0AAD7NFR2"/>
<feature type="non-terminal residue" evidence="3">
    <location>
        <position position="1"/>
    </location>
</feature>
<keyword evidence="4" id="KW-1185">Reference proteome</keyword>
<keyword evidence="2" id="KW-0812">Transmembrane</keyword>
<feature type="region of interest" description="Disordered" evidence="1">
    <location>
        <begin position="1"/>
        <end position="27"/>
    </location>
</feature>
<dbReference type="Pfam" id="PF08695">
    <property type="entry name" value="Coa1"/>
    <property type="match status" value="1"/>
</dbReference>
<name>A0AAD7NFR2_9AGAR</name>
<dbReference type="PANTHER" id="PTHR28523">
    <property type="entry name" value="CYTOCHROME C OXIDASE ASSEMBLY FACTOR 1"/>
    <property type="match status" value="1"/>
</dbReference>
<evidence type="ECO:0000313" key="3">
    <source>
        <dbReference type="EMBL" id="KAJ7758941.1"/>
    </source>
</evidence>
<feature type="transmembrane region" description="Helical" evidence="2">
    <location>
        <begin position="38"/>
        <end position="59"/>
    </location>
</feature>
<reference evidence="3" key="1">
    <citation type="submission" date="2023-03" db="EMBL/GenBank/DDBJ databases">
        <title>Massive genome expansion in bonnet fungi (Mycena s.s.) driven by repeated elements and novel gene families across ecological guilds.</title>
        <authorList>
            <consortium name="Lawrence Berkeley National Laboratory"/>
            <person name="Harder C.B."/>
            <person name="Miyauchi S."/>
            <person name="Viragh M."/>
            <person name="Kuo A."/>
            <person name="Thoen E."/>
            <person name="Andreopoulos B."/>
            <person name="Lu D."/>
            <person name="Skrede I."/>
            <person name="Drula E."/>
            <person name="Henrissat B."/>
            <person name="Morin E."/>
            <person name="Kohler A."/>
            <person name="Barry K."/>
            <person name="LaButti K."/>
            <person name="Morin E."/>
            <person name="Salamov A."/>
            <person name="Lipzen A."/>
            <person name="Mereny Z."/>
            <person name="Hegedus B."/>
            <person name="Baldrian P."/>
            <person name="Stursova M."/>
            <person name="Weitz H."/>
            <person name="Taylor A."/>
            <person name="Grigoriev I.V."/>
            <person name="Nagy L.G."/>
            <person name="Martin F."/>
            <person name="Kauserud H."/>
        </authorList>
    </citation>
    <scope>NUCLEOTIDE SEQUENCE</scope>
    <source>
        <strain evidence="3">CBHHK188m</strain>
    </source>
</reference>
<dbReference type="InterPro" id="IPR014807">
    <property type="entry name" value="Coa1"/>
</dbReference>
<comment type="caution">
    <text evidence="3">The sequence shown here is derived from an EMBL/GenBank/DDBJ whole genome shotgun (WGS) entry which is preliminary data.</text>
</comment>
<keyword evidence="2" id="KW-0472">Membrane</keyword>
<keyword evidence="2" id="KW-1133">Transmembrane helix</keyword>
<dbReference type="EMBL" id="JARJLG010000053">
    <property type="protein sequence ID" value="KAJ7758941.1"/>
    <property type="molecule type" value="Genomic_DNA"/>
</dbReference>
<organism evidence="3 4">
    <name type="scientific">Mycena maculata</name>
    <dbReference type="NCBI Taxonomy" id="230809"/>
    <lineage>
        <taxon>Eukaryota</taxon>
        <taxon>Fungi</taxon>
        <taxon>Dikarya</taxon>
        <taxon>Basidiomycota</taxon>
        <taxon>Agaricomycotina</taxon>
        <taxon>Agaricomycetes</taxon>
        <taxon>Agaricomycetidae</taxon>
        <taxon>Agaricales</taxon>
        <taxon>Marasmiineae</taxon>
        <taxon>Mycenaceae</taxon>
        <taxon>Mycena</taxon>
    </lineage>
</organism>
<proteinExistence type="predicted"/>
<evidence type="ECO:0000256" key="2">
    <source>
        <dbReference type="SAM" id="Phobius"/>
    </source>
</evidence>
<evidence type="ECO:0000256" key="1">
    <source>
        <dbReference type="SAM" id="MobiDB-lite"/>
    </source>
</evidence>
<dbReference type="Proteomes" id="UP001215280">
    <property type="component" value="Unassembled WGS sequence"/>
</dbReference>
<gene>
    <name evidence="3" type="ORF">DFH07DRAFT_697882</name>
</gene>
<sequence length="161" mass="18031">RPPPPKESPTVETFSAPSRPKPFFRPPRRALPSHRRTWPLAVVVVTLGAGCWTAFFGYVTNETKATSSVVRQILRATSKDQNVARVLGDCIVPQPEWWLNGHSRIRGELNQIQGSIDLSLRLRGSRGAGTLYFTSVRKANGMPYEIMRFRVISDDGEIVEV</sequence>
<dbReference type="PANTHER" id="PTHR28523:SF1">
    <property type="entry name" value="CYTOCHROME C OXIDASE ASSEMBLY FACTOR 1"/>
    <property type="match status" value="1"/>
</dbReference>
<accession>A0AAD7NFR2</accession>
<dbReference type="GO" id="GO:0005743">
    <property type="term" value="C:mitochondrial inner membrane"/>
    <property type="evidence" value="ECO:0007669"/>
    <property type="project" value="TreeGrafter"/>
</dbReference>
<dbReference type="GO" id="GO:0033617">
    <property type="term" value="P:mitochondrial respiratory chain complex IV assembly"/>
    <property type="evidence" value="ECO:0007669"/>
    <property type="project" value="InterPro"/>
</dbReference>
<dbReference type="InterPro" id="IPR042432">
    <property type="entry name" value="Coa1_fungi"/>
</dbReference>